<dbReference type="GO" id="GO:0003677">
    <property type="term" value="F:DNA binding"/>
    <property type="evidence" value="ECO:0007669"/>
    <property type="project" value="UniProtKB-UniRule"/>
</dbReference>
<keyword evidence="6" id="KW-1185">Reference proteome</keyword>
<dbReference type="InterPro" id="IPR011335">
    <property type="entry name" value="Restrct_endonuc-II-like"/>
</dbReference>
<feature type="transmembrane region" description="Helical" evidence="3">
    <location>
        <begin position="75"/>
        <end position="94"/>
    </location>
</feature>
<evidence type="ECO:0000313" key="5">
    <source>
        <dbReference type="EMBL" id="KOX67299.1"/>
    </source>
</evidence>
<keyword evidence="2" id="KW-0227">DNA damage</keyword>
<dbReference type="GO" id="GO:0000727">
    <property type="term" value="P:double-strand break repair via break-induced replication"/>
    <property type="evidence" value="ECO:0007669"/>
    <property type="project" value="UniProtKB-UniRule"/>
</dbReference>
<keyword evidence="2" id="KW-0539">Nucleus</keyword>
<dbReference type="Pfam" id="PF02732">
    <property type="entry name" value="ERCC4"/>
    <property type="match status" value="1"/>
</dbReference>
<dbReference type="Proteomes" id="UP000053105">
    <property type="component" value="Unassembled WGS sequence"/>
</dbReference>
<keyword evidence="2" id="KW-0479">Metal-binding</keyword>
<dbReference type="GO" id="GO:0005634">
    <property type="term" value="C:nucleus"/>
    <property type="evidence" value="ECO:0007669"/>
    <property type="project" value="UniProtKB-SubCell"/>
</dbReference>
<evidence type="ECO:0000313" key="6">
    <source>
        <dbReference type="Proteomes" id="UP000053105"/>
    </source>
</evidence>
<name>A0A0M8ZQ50_9HYME</name>
<dbReference type="Gene3D" id="3.40.50.10130">
    <property type="match status" value="1"/>
</dbReference>
<dbReference type="PANTHER" id="PTHR13451:SF0">
    <property type="entry name" value="CROSSOVER JUNCTION ENDONUCLEASE MUS81"/>
    <property type="match status" value="1"/>
</dbReference>
<keyword evidence="3" id="KW-0812">Transmembrane</keyword>
<comment type="subunit">
    <text evidence="2">Interacts with EME1.</text>
</comment>
<keyword evidence="2" id="KW-0233">DNA recombination</keyword>
<keyword evidence="2 5" id="KW-0255">Endonuclease</keyword>
<dbReference type="GO" id="GO:0048257">
    <property type="term" value="F:3'-flap endonuclease activity"/>
    <property type="evidence" value="ECO:0007669"/>
    <property type="project" value="TreeGrafter"/>
</dbReference>
<dbReference type="OrthoDB" id="5963188at2759"/>
<comment type="subcellular location">
    <subcellularLocation>
        <location evidence="2">Nucleus</location>
    </subcellularLocation>
</comment>
<dbReference type="AlphaFoldDB" id="A0A0M8ZQ50"/>
<comment type="function">
    <text evidence="2">Interacts with EME1 to form a DNA structure-specific endonuclease with substrate preference for branched DNA structures with a 5'-end at the branch nick. Typical substrates include 3'-flap structures, D-loops, replication forks and nicked Holliday junctions. May be required in mitosis for the processing of stalled or collapsed replication fork intermediates. May be required in meiosis for the repair of meiosis-specific double strand breaks subsequent to single-end invasion (SEI).</text>
</comment>
<dbReference type="EC" id="3.1.22.-" evidence="2"/>
<accession>A0A0M8ZQ50</accession>
<comment type="cofactor">
    <cofactor evidence="2">
        <name>Mg(2+)</name>
        <dbReference type="ChEBI" id="CHEBI:18420"/>
    </cofactor>
</comment>
<organism evidence="5 6">
    <name type="scientific">Melipona quadrifasciata</name>
    <dbReference type="NCBI Taxonomy" id="166423"/>
    <lineage>
        <taxon>Eukaryota</taxon>
        <taxon>Metazoa</taxon>
        <taxon>Ecdysozoa</taxon>
        <taxon>Arthropoda</taxon>
        <taxon>Hexapoda</taxon>
        <taxon>Insecta</taxon>
        <taxon>Pterygota</taxon>
        <taxon>Neoptera</taxon>
        <taxon>Endopterygota</taxon>
        <taxon>Hymenoptera</taxon>
        <taxon>Apocrita</taxon>
        <taxon>Aculeata</taxon>
        <taxon>Apoidea</taxon>
        <taxon>Anthophila</taxon>
        <taxon>Apidae</taxon>
        <taxon>Melipona</taxon>
    </lineage>
</organism>
<dbReference type="STRING" id="166423.A0A0M8ZQ50"/>
<comment type="similarity">
    <text evidence="2">Belongs to the XPF family.</text>
</comment>
<dbReference type="GO" id="GO:0048476">
    <property type="term" value="C:Holliday junction resolvase complex"/>
    <property type="evidence" value="ECO:0007669"/>
    <property type="project" value="UniProtKB-UniRule"/>
</dbReference>
<dbReference type="SUPFAM" id="SSF52980">
    <property type="entry name" value="Restriction endonuclease-like"/>
    <property type="match status" value="1"/>
</dbReference>
<keyword evidence="2" id="KW-0234">DNA repair</keyword>
<keyword evidence="2" id="KW-0540">Nuclease</keyword>
<reference evidence="5 6" key="1">
    <citation type="submission" date="2015-07" db="EMBL/GenBank/DDBJ databases">
        <title>The genome of Melipona quadrifasciata.</title>
        <authorList>
            <person name="Pan H."/>
            <person name="Kapheim K."/>
        </authorList>
    </citation>
    <scope>NUCLEOTIDE SEQUENCE [LARGE SCALE GENOMIC DNA]</scope>
    <source>
        <strain evidence="5">0111107301</strain>
        <tissue evidence="5">Whole body</tissue>
    </source>
</reference>
<dbReference type="InterPro" id="IPR006166">
    <property type="entry name" value="ERCC4_domain"/>
</dbReference>
<keyword evidence="3" id="KW-1133">Transmembrane helix</keyword>
<keyword evidence="3" id="KW-0472">Membrane</keyword>
<evidence type="ECO:0000259" key="4">
    <source>
        <dbReference type="Pfam" id="PF02732"/>
    </source>
</evidence>
<dbReference type="GO" id="GO:0006308">
    <property type="term" value="P:DNA catabolic process"/>
    <property type="evidence" value="ECO:0007669"/>
    <property type="project" value="UniProtKB-UniRule"/>
</dbReference>
<evidence type="ECO:0000256" key="3">
    <source>
        <dbReference type="SAM" id="Phobius"/>
    </source>
</evidence>
<dbReference type="GO" id="GO:0000712">
    <property type="term" value="P:resolution of meiotic recombination intermediates"/>
    <property type="evidence" value="ECO:0007669"/>
    <property type="project" value="TreeGrafter"/>
</dbReference>
<dbReference type="GO" id="GO:0046872">
    <property type="term" value="F:metal ion binding"/>
    <property type="evidence" value="ECO:0007669"/>
    <property type="project" value="UniProtKB-UniRule"/>
</dbReference>
<dbReference type="EMBL" id="KQ437393">
    <property type="protein sequence ID" value="KOX67299.1"/>
    <property type="molecule type" value="Genomic_DNA"/>
</dbReference>
<dbReference type="InterPro" id="IPR033309">
    <property type="entry name" value="Mus81"/>
</dbReference>
<evidence type="ECO:0000256" key="1">
    <source>
        <dbReference type="ARBA" id="ARBA00022801"/>
    </source>
</evidence>
<feature type="domain" description="ERCC4" evidence="4">
    <location>
        <begin position="2"/>
        <end position="60"/>
    </location>
</feature>
<feature type="non-terminal residue" evidence="5">
    <location>
        <position position="1"/>
    </location>
</feature>
<evidence type="ECO:0000256" key="2">
    <source>
        <dbReference type="RuleBase" id="RU369042"/>
    </source>
</evidence>
<dbReference type="GO" id="GO:0031573">
    <property type="term" value="P:mitotic intra-S DNA damage checkpoint signaling"/>
    <property type="evidence" value="ECO:0007669"/>
    <property type="project" value="TreeGrafter"/>
</dbReference>
<dbReference type="GO" id="GO:0008821">
    <property type="term" value="F:crossover junction DNA endonuclease activity"/>
    <property type="evidence" value="ECO:0007669"/>
    <property type="project" value="UniProtKB-UniRule"/>
</dbReference>
<keyword evidence="1 2" id="KW-0378">Hydrolase</keyword>
<protein>
    <recommendedName>
        <fullName evidence="2">Crossover junction endonuclease MUS81</fullName>
        <ecNumber evidence="2">3.1.22.-</ecNumber>
    </recommendedName>
</protein>
<gene>
    <name evidence="5" type="ORF">WN51_00001</name>
</gene>
<keyword evidence="2" id="KW-0460">Magnesium</keyword>
<sequence>FRLKQSGIANLIYIIEEYEKGQRLTIPHSSLMQASINTLIQDGFSVKYTKSHKDFMFYLSSVTRILIKTFKVHSFSIKNFTIFIQLLNLILIMFSRKKI</sequence>
<proteinExistence type="inferred from homology"/>
<dbReference type="PANTHER" id="PTHR13451">
    <property type="entry name" value="CLASS II CROSSOVER JUNCTION ENDONUCLEASE MUS81"/>
    <property type="match status" value="1"/>
</dbReference>